<protein>
    <submittedName>
        <fullName evidence="2">FRG domain-containing protein</fullName>
    </submittedName>
</protein>
<comment type="caution">
    <text evidence="2">The sequence shown here is derived from an EMBL/GenBank/DDBJ whole genome shotgun (WGS) entry which is preliminary data.</text>
</comment>
<evidence type="ECO:0000313" key="3">
    <source>
        <dbReference type="Proteomes" id="UP000476055"/>
    </source>
</evidence>
<keyword evidence="3" id="KW-1185">Reference proteome</keyword>
<accession>A0A6L5YF28</accession>
<gene>
    <name evidence="2" type="ORF">FYJ59_00405</name>
</gene>
<evidence type="ECO:0000259" key="1">
    <source>
        <dbReference type="SMART" id="SM00901"/>
    </source>
</evidence>
<organism evidence="2 3">
    <name type="scientific">Waltera intestinalis</name>
    <dbReference type="NCBI Taxonomy" id="2606635"/>
    <lineage>
        <taxon>Bacteria</taxon>
        <taxon>Bacillati</taxon>
        <taxon>Bacillota</taxon>
        <taxon>Clostridia</taxon>
        <taxon>Lachnospirales</taxon>
        <taxon>Lachnospiraceae</taxon>
        <taxon>Waltera</taxon>
    </lineage>
</organism>
<sequence>MLTEKVSTIDELLQFVSSLREKHGVRLWFRGEENADLTLIPSIQRSQKRLDSERYIANDFYIRARQILDNPPDKHNYAGWVSLMQHYGLPTRMLDWTQSPLIAVFFATETYRETPDTDACVWVLTPGLLNEKEGFGNCIYPIDADTTQEMLLPAFKHNHHNPELKNKILACSSTENNLRMYSQYSNFTVHNSLERLEDICDENMLYKIIIPSGRKQYFIESLRVFGISESFVYPDLDHISNDLKDSYGI</sequence>
<dbReference type="SMART" id="SM00901">
    <property type="entry name" value="FRG"/>
    <property type="match status" value="1"/>
</dbReference>
<dbReference type="RefSeq" id="WP_154494819.1">
    <property type="nucleotide sequence ID" value="NZ_VUMU01000001.1"/>
</dbReference>
<proteinExistence type="predicted"/>
<dbReference type="Pfam" id="PF08867">
    <property type="entry name" value="FRG"/>
    <property type="match status" value="1"/>
</dbReference>
<reference evidence="2 3" key="1">
    <citation type="submission" date="2019-08" db="EMBL/GenBank/DDBJ databases">
        <title>In-depth cultivation of the pig gut microbiome towards novel bacterial diversity and tailored functional studies.</title>
        <authorList>
            <person name="Wylensek D."/>
            <person name="Hitch T.C.A."/>
            <person name="Clavel T."/>
        </authorList>
    </citation>
    <scope>NUCLEOTIDE SEQUENCE [LARGE SCALE GENOMIC DNA]</scope>
    <source>
        <strain evidence="2 3">WCA3-601-WT-6H</strain>
    </source>
</reference>
<dbReference type="EMBL" id="VUMU01000001">
    <property type="protein sequence ID" value="MST56725.1"/>
    <property type="molecule type" value="Genomic_DNA"/>
</dbReference>
<name>A0A6L5YF28_9FIRM</name>
<dbReference type="InterPro" id="IPR014966">
    <property type="entry name" value="FRG-dom"/>
</dbReference>
<dbReference type="Proteomes" id="UP000476055">
    <property type="component" value="Unassembled WGS sequence"/>
</dbReference>
<evidence type="ECO:0000313" key="2">
    <source>
        <dbReference type="EMBL" id="MST56725.1"/>
    </source>
</evidence>
<feature type="domain" description="FRG" evidence="1">
    <location>
        <begin position="23"/>
        <end position="122"/>
    </location>
</feature>
<dbReference type="AlphaFoldDB" id="A0A6L5YF28"/>